<proteinExistence type="predicted"/>
<evidence type="ECO:0000256" key="1">
    <source>
        <dbReference type="SAM" id="Phobius"/>
    </source>
</evidence>
<evidence type="ECO:0000313" key="2">
    <source>
        <dbReference type="EMBL" id="TWT83665.1"/>
    </source>
</evidence>
<protein>
    <recommendedName>
        <fullName evidence="4">DUF502 domain-containing protein</fullName>
    </recommendedName>
</protein>
<dbReference type="RefSeq" id="WP_146400963.1">
    <property type="nucleotide sequence ID" value="NZ_SJPJ01000001.1"/>
</dbReference>
<dbReference type="AlphaFoldDB" id="A0A5C5Z8Y4"/>
<feature type="transmembrane region" description="Helical" evidence="1">
    <location>
        <begin position="57"/>
        <end position="84"/>
    </location>
</feature>
<accession>A0A5C5Z8Y4</accession>
<organism evidence="2 3">
    <name type="scientific">Novipirellula herctigrandis</name>
    <dbReference type="NCBI Taxonomy" id="2527986"/>
    <lineage>
        <taxon>Bacteria</taxon>
        <taxon>Pseudomonadati</taxon>
        <taxon>Planctomycetota</taxon>
        <taxon>Planctomycetia</taxon>
        <taxon>Pirellulales</taxon>
        <taxon>Pirellulaceae</taxon>
        <taxon>Novipirellula</taxon>
    </lineage>
</organism>
<keyword evidence="3" id="KW-1185">Reference proteome</keyword>
<dbReference type="EMBL" id="SJPJ01000001">
    <property type="protein sequence ID" value="TWT83665.1"/>
    <property type="molecule type" value="Genomic_DNA"/>
</dbReference>
<name>A0A5C5Z8Y4_9BACT</name>
<dbReference type="OrthoDB" id="260491at2"/>
<keyword evidence="1" id="KW-1133">Transmembrane helix</keyword>
<keyword evidence="1" id="KW-0812">Transmembrane</keyword>
<evidence type="ECO:0000313" key="3">
    <source>
        <dbReference type="Proteomes" id="UP000315010"/>
    </source>
</evidence>
<comment type="caution">
    <text evidence="2">The sequence shown here is derived from an EMBL/GenBank/DDBJ whole genome shotgun (WGS) entry which is preliminary data.</text>
</comment>
<keyword evidence="1" id="KW-0472">Membrane</keyword>
<dbReference type="Proteomes" id="UP000315010">
    <property type="component" value="Unassembled WGS sequence"/>
</dbReference>
<gene>
    <name evidence="2" type="ORF">CA13_51320</name>
</gene>
<reference evidence="2 3" key="1">
    <citation type="submission" date="2019-02" db="EMBL/GenBank/DDBJ databases">
        <title>Deep-cultivation of Planctomycetes and their phenomic and genomic characterization uncovers novel biology.</title>
        <authorList>
            <person name="Wiegand S."/>
            <person name="Jogler M."/>
            <person name="Boedeker C."/>
            <person name="Pinto D."/>
            <person name="Vollmers J."/>
            <person name="Rivas-Marin E."/>
            <person name="Kohn T."/>
            <person name="Peeters S.H."/>
            <person name="Heuer A."/>
            <person name="Rast P."/>
            <person name="Oberbeckmann S."/>
            <person name="Bunk B."/>
            <person name="Jeske O."/>
            <person name="Meyerdierks A."/>
            <person name="Storesund J.E."/>
            <person name="Kallscheuer N."/>
            <person name="Luecker S."/>
            <person name="Lage O.M."/>
            <person name="Pohl T."/>
            <person name="Merkel B.J."/>
            <person name="Hornburger P."/>
            <person name="Mueller R.-W."/>
            <person name="Bruemmer F."/>
            <person name="Labrenz M."/>
            <person name="Spormann A.M."/>
            <person name="Op Den Camp H."/>
            <person name="Overmann J."/>
            <person name="Amann R."/>
            <person name="Jetten M.S.M."/>
            <person name="Mascher T."/>
            <person name="Medema M.H."/>
            <person name="Devos D.P."/>
            <person name="Kaster A.-K."/>
            <person name="Ovreas L."/>
            <person name="Rohde M."/>
            <person name="Galperin M.Y."/>
            <person name="Jogler C."/>
        </authorList>
    </citation>
    <scope>NUCLEOTIDE SEQUENCE [LARGE SCALE GENOMIC DNA]</scope>
    <source>
        <strain evidence="2 3">CA13</strain>
    </source>
</reference>
<evidence type="ECO:0008006" key="4">
    <source>
        <dbReference type="Google" id="ProtNLM"/>
    </source>
</evidence>
<sequence>MRDNLTKSIGFLRATAIGGLFFLLPLAVVIGLLGYVYNIVSAVAVPLHDALPDWLPLNTPVGITFLFSLSVTVIVLLCFAAGIAARRAIGRKFSETIEKQLTIVFPKYAIYKDLLAGNLRHESIGPSLTPVVVLSVDGYRLAFEADRLDNGLVVIYAPGAPDTWIGAVMLVPKDRVFPTDIDFNETLGIFERLGRDSQTVLEGVKFPALGNAPAGSFVPKSPGE</sequence>
<feature type="transmembrane region" description="Helical" evidence="1">
    <location>
        <begin position="12"/>
        <end position="37"/>
    </location>
</feature>